<evidence type="ECO:0000256" key="6">
    <source>
        <dbReference type="ARBA" id="ARBA00023136"/>
    </source>
</evidence>
<dbReference type="GO" id="GO:0012505">
    <property type="term" value="C:endomembrane system"/>
    <property type="evidence" value="ECO:0007669"/>
    <property type="project" value="UniProtKB-SubCell"/>
</dbReference>
<feature type="transmembrane region" description="Helical" evidence="8">
    <location>
        <begin position="146"/>
        <end position="164"/>
    </location>
</feature>
<feature type="transmembrane region" description="Helical" evidence="8">
    <location>
        <begin position="437"/>
        <end position="454"/>
    </location>
</feature>
<feature type="transmembrane region" description="Helical" evidence="8">
    <location>
        <begin position="220"/>
        <end position="248"/>
    </location>
</feature>
<dbReference type="Pfam" id="PF00860">
    <property type="entry name" value="Xan_ur_permease"/>
    <property type="match status" value="1"/>
</dbReference>
<dbReference type="GO" id="GO:0005886">
    <property type="term" value="C:plasma membrane"/>
    <property type="evidence" value="ECO:0007669"/>
    <property type="project" value="TreeGrafter"/>
</dbReference>
<keyword evidence="6 8" id="KW-0472">Membrane</keyword>
<evidence type="ECO:0000313" key="10">
    <source>
        <dbReference type="Proteomes" id="UP000824179"/>
    </source>
</evidence>
<evidence type="ECO:0000256" key="4">
    <source>
        <dbReference type="ARBA" id="ARBA00022692"/>
    </source>
</evidence>
<name>A0A9D1AFD8_9FIRM</name>
<evidence type="ECO:0000256" key="2">
    <source>
        <dbReference type="ARBA" id="ARBA00005697"/>
    </source>
</evidence>
<dbReference type="Proteomes" id="UP000824179">
    <property type="component" value="Unassembled WGS sequence"/>
</dbReference>
<sequence length="525" mass="55005">MSDQTQQTEVEQPVAAEEQSAAAEQPSAPVQPQKNGFWDKVDRWFGITKSGSNYRTEIVAGLTTFMAMVYILMVNAGFFQGVIGSGGDEGYGAAYIATAMGAIVGTMLMAFMAKMPLAQASGMGINAFIAFTLLDVSTGLTYANTMVFVLLDGVIFLLLTVTGLRKKIFEAIPAGVRHAIPVGIGLFIAFIGMQQAGIIVDNSSTLTGFISFNVLGSGAFMTYEAGTVGGMMPAIVAIAGVIAIAVLSKKNVKGAVLWGLLGSAVLYYVLAGIAYAANVAAAEAMFIDIDIADPFDAFVSWGNNSVGAVFYEGFDFSHYLGTDGNSVGSLVVVLITSAISLCMIDMFDTIGTLYGACSKGNLLDENGTPIRMEKMMLADAIATCTGAIAGTSTVTTFVESSSGVVAGGRTGFTSLITGLCFIVAMFLSPIAQLIPRCATATALIWVGVLMMSSVTRIDWNDAADSIVAFMTFMVMLLGYSISKGIGMGIITFIIVRLCTGKVKEISVATWVIGIIFLATFLISSV</sequence>
<evidence type="ECO:0000256" key="8">
    <source>
        <dbReference type="SAM" id="Phobius"/>
    </source>
</evidence>
<dbReference type="EMBL" id="DVHB01000063">
    <property type="protein sequence ID" value="HIR39472.1"/>
    <property type="molecule type" value="Genomic_DNA"/>
</dbReference>
<feature type="transmembrane region" description="Helical" evidence="8">
    <location>
        <begin position="58"/>
        <end position="79"/>
    </location>
</feature>
<dbReference type="InterPro" id="IPR006043">
    <property type="entry name" value="NCS2"/>
</dbReference>
<evidence type="ECO:0000256" key="1">
    <source>
        <dbReference type="ARBA" id="ARBA00004127"/>
    </source>
</evidence>
<feature type="transmembrane region" description="Helical" evidence="8">
    <location>
        <begin position="377"/>
        <end position="398"/>
    </location>
</feature>
<feature type="transmembrane region" description="Helical" evidence="8">
    <location>
        <begin position="330"/>
        <end position="356"/>
    </location>
</feature>
<reference evidence="9" key="2">
    <citation type="journal article" date="2021" name="PeerJ">
        <title>Extensive microbial diversity within the chicken gut microbiome revealed by metagenomics and culture.</title>
        <authorList>
            <person name="Gilroy R."/>
            <person name="Ravi A."/>
            <person name="Getino M."/>
            <person name="Pursley I."/>
            <person name="Horton D.L."/>
            <person name="Alikhan N.F."/>
            <person name="Baker D."/>
            <person name="Gharbi K."/>
            <person name="Hall N."/>
            <person name="Watson M."/>
            <person name="Adriaenssens E.M."/>
            <person name="Foster-Nyarko E."/>
            <person name="Jarju S."/>
            <person name="Secka A."/>
            <person name="Antonio M."/>
            <person name="Oren A."/>
            <person name="Chaudhuri R.R."/>
            <person name="La Ragione R."/>
            <person name="Hildebrand F."/>
            <person name="Pallen M.J."/>
        </authorList>
    </citation>
    <scope>NUCLEOTIDE SEQUENCE</scope>
    <source>
        <strain evidence="9">ChiW25-3613</strain>
    </source>
</reference>
<evidence type="ECO:0000256" key="3">
    <source>
        <dbReference type="ARBA" id="ARBA00022448"/>
    </source>
</evidence>
<keyword evidence="3" id="KW-0813">Transport</keyword>
<feature type="transmembrane region" description="Helical" evidence="8">
    <location>
        <begin position="255"/>
        <end position="277"/>
    </location>
</feature>
<accession>A0A9D1AFD8</accession>
<gene>
    <name evidence="9" type="ORF">IAB90_03720</name>
</gene>
<feature type="transmembrane region" description="Helical" evidence="8">
    <location>
        <begin position="410"/>
        <end position="430"/>
    </location>
</feature>
<feature type="transmembrane region" description="Helical" evidence="8">
    <location>
        <begin position="466"/>
        <end position="495"/>
    </location>
</feature>
<reference evidence="9" key="1">
    <citation type="submission" date="2020-10" db="EMBL/GenBank/DDBJ databases">
        <authorList>
            <person name="Gilroy R."/>
        </authorList>
    </citation>
    <scope>NUCLEOTIDE SEQUENCE</scope>
    <source>
        <strain evidence="9">ChiW25-3613</strain>
    </source>
</reference>
<proteinExistence type="inferred from homology"/>
<comment type="similarity">
    <text evidence="2">Belongs to the nucleobase:cation symporter-2 (NCS2) (TC 2.A.40) family. Azg-like subfamily.</text>
</comment>
<dbReference type="InterPro" id="IPR045018">
    <property type="entry name" value="Azg-like"/>
</dbReference>
<feature type="compositionally biased region" description="Low complexity" evidence="7">
    <location>
        <begin position="9"/>
        <end position="33"/>
    </location>
</feature>
<evidence type="ECO:0000256" key="5">
    <source>
        <dbReference type="ARBA" id="ARBA00022989"/>
    </source>
</evidence>
<dbReference type="PANTHER" id="PTHR43337">
    <property type="entry name" value="XANTHINE/URACIL PERMEASE C887.17-RELATED"/>
    <property type="match status" value="1"/>
</dbReference>
<feature type="region of interest" description="Disordered" evidence="7">
    <location>
        <begin position="1"/>
        <end position="35"/>
    </location>
</feature>
<keyword evidence="4 8" id="KW-0812">Transmembrane</keyword>
<feature type="transmembrane region" description="Helical" evidence="8">
    <location>
        <begin position="507"/>
        <end position="524"/>
    </location>
</feature>
<feature type="transmembrane region" description="Helical" evidence="8">
    <location>
        <begin position="123"/>
        <end position="140"/>
    </location>
</feature>
<evidence type="ECO:0000313" key="9">
    <source>
        <dbReference type="EMBL" id="HIR39472.1"/>
    </source>
</evidence>
<dbReference type="AlphaFoldDB" id="A0A9D1AFD8"/>
<protein>
    <submittedName>
        <fullName evidence="9">NCS2 family permease</fullName>
    </submittedName>
</protein>
<dbReference type="GO" id="GO:0005345">
    <property type="term" value="F:purine nucleobase transmembrane transporter activity"/>
    <property type="evidence" value="ECO:0007669"/>
    <property type="project" value="TreeGrafter"/>
</dbReference>
<evidence type="ECO:0000256" key="7">
    <source>
        <dbReference type="SAM" id="MobiDB-lite"/>
    </source>
</evidence>
<dbReference type="PANTHER" id="PTHR43337:SF1">
    <property type="entry name" value="XANTHINE_URACIL PERMEASE C887.17-RELATED"/>
    <property type="match status" value="1"/>
</dbReference>
<comment type="subcellular location">
    <subcellularLocation>
        <location evidence="1">Endomembrane system</location>
        <topology evidence="1">Multi-pass membrane protein</topology>
    </subcellularLocation>
</comment>
<feature type="transmembrane region" description="Helical" evidence="8">
    <location>
        <begin position="91"/>
        <end position="111"/>
    </location>
</feature>
<keyword evidence="5 8" id="KW-1133">Transmembrane helix</keyword>
<feature type="transmembrane region" description="Helical" evidence="8">
    <location>
        <begin position="176"/>
        <end position="200"/>
    </location>
</feature>
<organism evidence="9 10">
    <name type="scientific">Candidatus Coproplasma stercoripullorum</name>
    <dbReference type="NCBI Taxonomy" id="2840751"/>
    <lineage>
        <taxon>Bacteria</taxon>
        <taxon>Bacillati</taxon>
        <taxon>Bacillota</taxon>
        <taxon>Clostridia</taxon>
        <taxon>Eubacteriales</taxon>
        <taxon>Candidatus Coproplasma</taxon>
    </lineage>
</organism>
<comment type="caution">
    <text evidence="9">The sequence shown here is derived from an EMBL/GenBank/DDBJ whole genome shotgun (WGS) entry which is preliminary data.</text>
</comment>